<protein>
    <submittedName>
        <fullName evidence="2">Uncharacterized protein</fullName>
    </submittedName>
</protein>
<reference evidence="2" key="2">
    <citation type="submission" date="2020-11" db="EMBL/GenBank/DDBJ databases">
        <authorList>
            <person name="McCartney M.A."/>
            <person name="Auch B."/>
            <person name="Kono T."/>
            <person name="Mallez S."/>
            <person name="Becker A."/>
            <person name="Gohl D.M."/>
            <person name="Silverstein K.A.T."/>
            <person name="Koren S."/>
            <person name="Bechman K.B."/>
            <person name="Herman A."/>
            <person name="Abrahante J.E."/>
            <person name="Garbe J."/>
        </authorList>
    </citation>
    <scope>NUCLEOTIDE SEQUENCE</scope>
    <source>
        <strain evidence="2">Duluth1</strain>
        <tissue evidence="2">Whole animal</tissue>
    </source>
</reference>
<feature type="compositionally biased region" description="Basic and acidic residues" evidence="1">
    <location>
        <begin position="43"/>
        <end position="55"/>
    </location>
</feature>
<name>A0A9D4N834_DREPO</name>
<feature type="compositionally biased region" description="Polar residues" evidence="1">
    <location>
        <begin position="1"/>
        <end position="12"/>
    </location>
</feature>
<evidence type="ECO:0000313" key="2">
    <source>
        <dbReference type="EMBL" id="KAH3888949.1"/>
    </source>
</evidence>
<organism evidence="2 3">
    <name type="scientific">Dreissena polymorpha</name>
    <name type="common">Zebra mussel</name>
    <name type="synonym">Mytilus polymorpha</name>
    <dbReference type="NCBI Taxonomy" id="45954"/>
    <lineage>
        <taxon>Eukaryota</taxon>
        <taxon>Metazoa</taxon>
        <taxon>Spiralia</taxon>
        <taxon>Lophotrochozoa</taxon>
        <taxon>Mollusca</taxon>
        <taxon>Bivalvia</taxon>
        <taxon>Autobranchia</taxon>
        <taxon>Heteroconchia</taxon>
        <taxon>Euheterodonta</taxon>
        <taxon>Imparidentia</taxon>
        <taxon>Neoheterodontei</taxon>
        <taxon>Myida</taxon>
        <taxon>Dreissenoidea</taxon>
        <taxon>Dreissenidae</taxon>
        <taxon>Dreissena</taxon>
    </lineage>
</organism>
<comment type="caution">
    <text evidence="2">The sequence shown here is derived from an EMBL/GenBank/DDBJ whole genome shotgun (WGS) entry which is preliminary data.</text>
</comment>
<sequence length="55" mass="5958">MYLDSTNSSNAGSIRWQVSGHTQSRATAVARTGRKVTQSGLETTHHLARCKDGNL</sequence>
<accession>A0A9D4N834</accession>
<reference evidence="2" key="1">
    <citation type="journal article" date="2019" name="bioRxiv">
        <title>The Genome of the Zebra Mussel, Dreissena polymorpha: A Resource for Invasive Species Research.</title>
        <authorList>
            <person name="McCartney M.A."/>
            <person name="Auch B."/>
            <person name="Kono T."/>
            <person name="Mallez S."/>
            <person name="Zhang Y."/>
            <person name="Obille A."/>
            <person name="Becker A."/>
            <person name="Abrahante J.E."/>
            <person name="Garbe J."/>
            <person name="Badalamenti J.P."/>
            <person name="Herman A."/>
            <person name="Mangelson H."/>
            <person name="Liachko I."/>
            <person name="Sullivan S."/>
            <person name="Sone E.D."/>
            <person name="Koren S."/>
            <person name="Silverstein K.A.T."/>
            <person name="Beckman K.B."/>
            <person name="Gohl D.M."/>
        </authorList>
    </citation>
    <scope>NUCLEOTIDE SEQUENCE</scope>
    <source>
        <strain evidence="2">Duluth1</strain>
        <tissue evidence="2">Whole animal</tissue>
    </source>
</reference>
<proteinExistence type="predicted"/>
<feature type="region of interest" description="Disordered" evidence="1">
    <location>
        <begin position="1"/>
        <end position="55"/>
    </location>
</feature>
<keyword evidence="3" id="KW-1185">Reference proteome</keyword>
<dbReference type="AlphaFoldDB" id="A0A9D4N834"/>
<dbReference type="EMBL" id="JAIWYP010000001">
    <property type="protein sequence ID" value="KAH3888949.1"/>
    <property type="molecule type" value="Genomic_DNA"/>
</dbReference>
<evidence type="ECO:0000256" key="1">
    <source>
        <dbReference type="SAM" id="MobiDB-lite"/>
    </source>
</evidence>
<gene>
    <name evidence="2" type="ORF">DPMN_012994</name>
</gene>
<dbReference type="Proteomes" id="UP000828390">
    <property type="component" value="Unassembled WGS sequence"/>
</dbReference>
<evidence type="ECO:0000313" key="3">
    <source>
        <dbReference type="Proteomes" id="UP000828390"/>
    </source>
</evidence>